<dbReference type="InterPro" id="IPR026444">
    <property type="entry name" value="Secre_tail"/>
</dbReference>
<dbReference type="InterPro" id="IPR016047">
    <property type="entry name" value="M23ase_b-sheet_dom"/>
</dbReference>
<protein>
    <submittedName>
        <fullName evidence="4">Putative secreted protein (Por secretion system target)</fullName>
    </submittedName>
</protein>
<evidence type="ECO:0000256" key="1">
    <source>
        <dbReference type="ARBA" id="ARBA00022729"/>
    </source>
</evidence>
<accession>A0A420DXI5</accession>
<organism evidence="4 5">
    <name type="scientific">Ichthyenterobacterium magnum</name>
    <dbReference type="NCBI Taxonomy" id="1230530"/>
    <lineage>
        <taxon>Bacteria</taxon>
        <taxon>Pseudomonadati</taxon>
        <taxon>Bacteroidota</taxon>
        <taxon>Flavobacteriia</taxon>
        <taxon>Flavobacteriales</taxon>
        <taxon>Flavobacteriaceae</taxon>
        <taxon>Ichthyenterobacterium</taxon>
    </lineage>
</organism>
<evidence type="ECO:0000313" key="4">
    <source>
        <dbReference type="EMBL" id="RKE98891.1"/>
    </source>
</evidence>
<keyword evidence="5" id="KW-1185">Reference proteome</keyword>
<dbReference type="AlphaFoldDB" id="A0A420DXI5"/>
<name>A0A420DXI5_9FLAO</name>
<dbReference type="OrthoDB" id="9809488at2"/>
<dbReference type="InterPro" id="IPR050570">
    <property type="entry name" value="Cell_wall_metabolism_enzyme"/>
</dbReference>
<proteinExistence type="predicted"/>
<keyword evidence="1" id="KW-0732">Signal</keyword>
<dbReference type="InterPro" id="IPR011055">
    <property type="entry name" value="Dup_hybrid_motif"/>
</dbReference>
<dbReference type="CDD" id="cd12797">
    <property type="entry name" value="M23_peptidase"/>
    <property type="match status" value="1"/>
</dbReference>
<dbReference type="PANTHER" id="PTHR21666">
    <property type="entry name" value="PEPTIDASE-RELATED"/>
    <property type="match status" value="1"/>
</dbReference>
<evidence type="ECO:0000259" key="2">
    <source>
        <dbReference type="Pfam" id="PF01551"/>
    </source>
</evidence>
<gene>
    <name evidence="4" type="ORF">BXY80_0986</name>
</gene>
<sequence>MLSKITLFFFTFLFINFGNAQIFNEPSGGGEYVFNESQKPCLTPAQRLEVKKLLKKNTLLLRSQNKLTSNVEYRGNHPLFIWPIQKAGGVTFNHVWSISGYVDHNINPNALLDYNCGATTYDTPTYNHQGLDIYTWPFTWKLMDDDSVEIIAAATGQIIAKGDGQFDRSCNFNNNPWNAVYVQHSDGSVAWYGHMKNGSLTSKNVGDIVTQGEYLGIVGSSGNSTGPHLHFEVYTDDNYTQLVDPYSGSCNNMNGDSWWQNQKPYKNPGINAVLTHSQAPNIFPACPTTETPYINNDFETSDTIYFAIYLRDQTAGDIINLEIIRPDGSSLFGVWDVIVGPMNTASSWYYYWYYSGYFDMEGEWKWRATFGGETITHNFNVGTLSLDENDFSATSIYPNPFKDIINIKTSSKVINVEIIDILGKKIRDITNDTEGISTLNLENLSNGVYFLSLKNDLNQKKTIKVLKE</sequence>
<feature type="domain" description="M23ase beta-sheet core" evidence="2">
    <location>
        <begin position="150"/>
        <end position="239"/>
    </location>
</feature>
<dbReference type="Pfam" id="PF01551">
    <property type="entry name" value="Peptidase_M23"/>
    <property type="match status" value="1"/>
</dbReference>
<comment type="caution">
    <text evidence="4">The sequence shown here is derived from an EMBL/GenBank/DDBJ whole genome shotgun (WGS) entry which is preliminary data.</text>
</comment>
<dbReference type="GO" id="GO:0004222">
    <property type="term" value="F:metalloendopeptidase activity"/>
    <property type="evidence" value="ECO:0007669"/>
    <property type="project" value="TreeGrafter"/>
</dbReference>
<dbReference type="SUPFAM" id="SSF51261">
    <property type="entry name" value="Duplicated hybrid motif"/>
    <property type="match status" value="1"/>
</dbReference>
<dbReference type="Gene3D" id="2.70.70.10">
    <property type="entry name" value="Glucose Permease (Domain IIA)"/>
    <property type="match status" value="1"/>
</dbReference>
<dbReference type="Pfam" id="PF18962">
    <property type="entry name" value="Por_Secre_tail"/>
    <property type="match status" value="1"/>
</dbReference>
<dbReference type="EMBL" id="RAQJ01000001">
    <property type="protein sequence ID" value="RKE98891.1"/>
    <property type="molecule type" value="Genomic_DNA"/>
</dbReference>
<dbReference type="Proteomes" id="UP000284892">
    <property type="component" value="Unassembled WGS sequence"/>
</dbReference>
<reference evidence="4 5" key="1">
    <citation type="submission" date="2018-09" db="EMBL/GenBank/DDBJ databases">
        <title>Genomic Encyclopedia of Archaeal and Bacterial Type Strains, Phase II (KMG-II): from individual species to whole genera.</title>
        <authorList>
            <person name="Goeker M."/>
        </authorList>
    </citation>
    <scope>NUCLEOTIDE SEQUENCE [LARGE SCALE GENOMIC DNA]</scope>
    <source>
        <strain evidence="4 5">DSM 26283</strain>
    </source>
</reference>
<dbReference type="NCBIfam" id="TIGR04183">
    <property type="entry name" value="Por_Secre_tail"/>
    <property type="match status" value="1"/>
</dbReference>
<dbReference type="RefSeq" id="WP_120200074.1">
    <property type="nucleotide sequence ID" value="NZ_RAQJ01000001.1"/>
</dbReference>
<dbReference type="PANTHER" id="PTHR21666:SF270">
    <property type="entry name" value="MUREIN HYDROLASE ACTIVATOR ENVC"/>
    <property type="match status" value="1"/>
</dbReference>
<evidence type="ECO:0000259" key="3">
    <source>
        <dbReference type="Pfam" id="PF18962"/>
    </source>
</evidence>
<evidence type="ECO:0000313" key="5">
    <source>
        <dbReference type="Proteomes" id="UP000284892"/>
    </source>
</evidence>
<feature type="domain" description="Secretion system C-terminal sorting" evidence="3">
    <location>
        <begin position="396"/>
        <end position="462"/>
    </location>
</feature>